<dbReference type="EnsemblPlants" id="QL04p093712:mrna">
    <property type="protein sequence ID" value="QL04p093712:mrna"/>
    <property type="gene ID" value="QL04p093712"/>
</dbReference>
<dbReference type="KEGG" id="qlo:115983925"/>
<evidence type="ECO:0000259" key="7">
    <source>
        <dbReference type="Pfam" id="PF03936"/>
    </source>
</evidence>
<evidence type="ECO:0000256" key="2">
    <source>
        <dbReference type="ARBA" id="ARBA00022723"/>
    </source>
</evidence>
<dbReference type="SFLD" id="SFLDG01014">
    <property type="entry name" value="Terpene_Cyclase_Like_1_N-term"/>
    <property type="match status" value="1"/>
</dbReference>
<dbReference type="InParanoid" id="A0A7N2LKT4"/>
<dbReference type="Proteomes" id="UP000594261">
    <property type="component" value="Chromosome 4"/>
</dbReference>
<dbReference type="Gene3D" id="1.10.600.10">
    <property type="entry name" value="Farnesyl Diphosphate Synthase"/>
    <property type="match status" value="1"/>
</dbReference>
<reference evidence="8" key="2">
    <citation type="submission" date="2021-01" db="UniProtKB">
        <authorList>
            <consortium name="EnsemblPlants"/>
        </authorList>
    </citation>
    <scope>IDENTIFICATION</scope>
</reference>
<gene>
    <name evidence="8" type="primary">LOC115983925</name>
</gene>
<dbReference type="InterPro" id="IPR008949">
    <property type="entry name" value="Isoprenoid_synthase_dom_sf"/>
</dbReference>
<dbReference type="PANTHER" id="PTHR31739:SF3">
    <property type="entry name" value="ENT-KAUR-16-ENE SYNTHASE, CHLOROPLASTIC"/>
    <property type="match status" value="1"/>
</dbReference>
<dbReference type="EMBL" id="LRBV02000004">
    <property type="status" value="NOT_ANNOTATED_CDS"/>
    <property type="molecule type" value="Genomic_DNA"/>
</dbReference>
<dbReference type="GeneID" id="115983925"/>
<comment type="cofactor">
    <cofactor evidence="1">
        <name>Mg(2+)</name>
        <dbReference type="ChEBI" id="CHEBI:18420"/>
    </cofactor>
</comment>
<dbReference type="GO" id="GO:0009899">
    <property type="term" value="F:ent-kaurene synthase activity"/>
    <property type="evidence" value="ECO:0007669"/>
    <property type="project" value="UniProtKB-EC"/>
</dbReference>
<dbReference type="Gene3D" id="1.50.10.130">
    <property type="entry name" value="Terpene synthase, N-terminal domain"/>
    <property type="match status" value="1"/>
</dbReference>
<dbReference type="FunFam" id="1.10.600.10:FF:000005">
    <property type="entry name" value="Ent-kaur-16-ene synthase, chloroplastic"/>
    <property type="match status" value="1"/>
</dbReference>
<dbReference type="SUPFAM" id="SSF48576">
    <property type="entry name" value="Terpenoid synthases"/>
    <property type="match status" value="1"/>
</dbReference>
<evidence type="ECO:0000256" key="1">
    <source>
        <dbReference type="ARBA" id="ARBA00001946"/>
    </source>
</evidence>
<dbReference type="SFLD" id="SFLDS00005">
    <property type="entry name" value="Isoprenoid_Synthase_Type_I"/>
    <property type="match status" value="1"/>
</dbReference>
<keyword evidence="4" id="KW-0456">Lyase</keyword>
<dbReference type="Pfam" id="PF03936">
    <property type="entry name" value="Terpene_synth_C"/>
    <property type="match status" value="1"/>
</dbReference>
<evidence type="ECO:0000313" key="8">
    <source>
        <dbReference type="EnsemblPlants" id="QL04p093712:mrna"/>
    </source>
</evidence>
<protein>
    <recommendedName>
        <fullName evidence="5">ent-kaurene synthase</fullName>
        <ecNumber evidence="5">4.2.3.19</ecNumber>
    </recommendedName>
</protein>
<dbReference type="InterPro" id="IPR044814">
    <property type="entry name" value="Terpene_cyclase_plant_C1"/>
</dbReference>
<dbReference type="InterPro" id="IPR034741">
    <property type="entry name" value="Terpene_cyclase-like_1_C"/>
</dbReference>
<accession>A0A7N2LKT4</accession>
<dbReference type="OMA" id="DEYMTNG"/>
<dbReference type="GO" id="GO:0000287">
    <property type="term" value="F:magnesium ion binding"/>
    <property type="evidence" value="ECO:0007669"/>
    <property type="project" value="InterPro"/>
</dbReference>
<dbReference type="RefSeq" id="XP_030962648.1">
    <property type="nucleotide sequence ID" value="XM_031106788.1"/>
</dbReference>
<dbReference type="FunFam" id="1.50.10.160:FF:000002">
    <property type="entry name" value="cis-abienol synthase, chloroplastic"/>
    <property type="match status" value="1"/>
</dbReference>
<keyword evidence="9" id="KW-1185">Reference proteome</keyword>
<feature type="domain" description="Terpene synthase N-terminal" evidence="6">
    <location>
        <begin position="216"/>
        <end position="416"/>
    </location>
</feature>
<proteinExistence type="predicted"/>
<dbReference type="OrthoDB" id="2343925at2759"/>
<dbReference type="FunCoup" id="A0A7N2LKT4">
    <property type="interactions" value="302"/>
</dbReference>
<dbReference type="CDD" id="cd00684">
    <property type="entry name" value="Terpene_cyclase_plant_C1"/>
    <property type="match status" value="1"/>
</dbReference>
<dbReference type="SUPFAM" id="SSF48239">
    <property type="entry name" value="Terpenoid cyclases/Protein prenyltransferases"/>
    <property type="match status" value="2"/>
</dbReference>
<dbReference type="InterPro" id="IPR001906">
    <property type="entry name" value="Terpene_synth_N"/>
</dbReference>
<evidence type="ECO:0000259" key="6">
    <source>
        <dbReference type="Pfam" id="PF01397"/>
    </source>
</evidence>
<dbReference type="InterPro" id="IPR008930">
    <property type="entry name" value="Terpenoid_cyclase/PrenylTrfase"/>
</dbReference>
<dbReference type="Gene3D" id="1.50.10.160">
    <property type="match status" value="1"/>
</dbReference>
<name>A0A7N2LKT4_QUELO</name>
<dbReference type="AlphaFoldDB" id="A0A7N2LKT4"/>
<dbReference type="InterPro" id="IPR036965">
    <property type="entry name" value="Terpene_synth_N_sf"/>
</dbReference>
<dbReference type="InterPro" id="IPR050148">
    <property type="entry name" value="Terpene_synthase-like"/>
</dbReference>
<dbReference type="Gramene" id="QL04p093712:mrna">
    <property type="protein sequence ID" value="QL04p093712:mrna"/>
    <property type="gene ID" value="QL04p093712"/>
</dbReference>
<sequence length="784" mass="88781">MSLSLSSRPWCSLYSTSVSLVPGSIEARKAKKPALFIEGTKQRIKTMFDKVELSVSSYDTAWVAMVPCPNTPQAPFFPQCVNWLLDNQLHDGSWSLPNRDPFLVKDALLSTLACILPLKQWGVGEEQMNKGLFFIESNIAAATDEKQVSPIGFDIIFPALIEYANNLDLSIPLGATNLDALFHKRELELKRGYGSNLEGKGSYLAYFSEGLGKSADWEMIMKYQRKNGSLFNSPSTTAAAFTYLKNSGCLSYLHSLVDKFGNAVPTVYPLDIYTRLCMVDSLESLGIDRHFRKEIKSVLDETYRYWLQGEEDIFLDTSTCAMAFRILRVNGYDISSDPFTRLSEDHFSSPLGGYMKDIGSVLELFRASQIIIHPDEFVLEKQNFWTSQFLIQELSNGSIHADGLNKYVSQEVEYALKFPYHASLERLSNRNAIENYNKNNTRVLKTAYSSSNIGNEDFLNLAVEDFNICQSIQREELKDLARWITENRLDKLKFARQKLAYCYFSAAATLFSPELSDARISWAKNGVLTTVVDDFFDVGGSVEELVNLIQLVEKWDVDVSTDCCSENVEIIFSALHSTICDFADKALTWQGRNVISHIIDIWLNLLKSMLKEAEWLRDKSVPSMDEYMTNGYVSFALGPIVLPALYCVGPKLSEEIVRTPELHHLYEIMSTCGRLLNDIQTFKRESEEGKLNAVSLCMIHGGGDCTKEETIKEMKSFIAGKRRELLKLVLQEKGSVVPRACKDLFWKMIKVLHLFYMKDDGFTSHEMFNSVNAVLEEPIVLNKL</sequence>
<dbReference type="Pfam" id="PF01397">
    <property type="entry name" value="Terpene_synth"/>
    <property type="match status" value="1"/>
</dbReference>
<dbReference type="GO" id="GO:0009507">
    <property type="term" value="C:chloroplast"/>
    <property type="evidence" value="ECO:0007669"/>
    <property type="project" value="TreeGrafter"/>
</dbReference>
<evidence type="ECO:0000256" key="5">
    <source>
        <dbReference type="ARBA" id="ARBA00066670"/>
    </source>
</evidence>
<keyword evidence="3" id="KW-0460">Magnesium</keyword>
<dbReference type="PANTHER" id="PTHR31739">
    <property type="entry name" value="ENT-COPALYL DIPHOSPHATE SYNTHASE, CHLOROPLASTIC"/>
    <property type="match status" value="1"/>
</dbReference>
<dbReference type="GO" id="GO:0009686">
    <property type="term" value="P:gibberellin biosynthetic process"/>
    <property type="evidence" value="ECO:0007669"/>
    <property type="project" value="TreeGrafter"/>
</dbReference>
<keyword evidence="2" id="KW-0479">Metal-binding</keyword>
<dbReference type="EC" id="4.2.3.19" evidence="5"/>
<organism evidence="8 9">
    <name type="scientific">Quercus lobata</name>
    <name type="common">Valley oak</name>
    <dbReference type="NCBI Taxonomy" id="97700"/>
    <lineage>
        <taxon>Eukaryota</taxon>
        <taxon>Viridiplantae</taxon>
        <taxon>Streptophyta</taxon>
        <taxon>Embryophyta</taxon>
        <taxon>Tracheophyta</taxon>
        <taxon>Spermatophyta</taxon>
        <taxon>Magnoliopsida</taxon>
        <taxon>eudicotyledons</taxon>
        <taxon>Gunneridae</taxon>
        <taxon>Pentapetalae</taxon>
        <taxon>rosids</taxon>
        <taxon>fabids</taxon>
        <taxon>Fagales</taxon>
        <taxon>Fagaceae</taxon>
        <taxon>Quercus</taxon>
    </lineage>
</organism>
<dbReference type="FunFam" id="1.50.10.130:FF:000002">
    <property type="entry name" value="Ent-copalyl diphosphate synthase, chloroplastic"/>
    <property type="match status" value="1"/>
</dbReference>
<evidence type="ECO:0000256" key="4">
    <source>
        <dbReference type="ARBA" id="ARBA00023239"/>
    </source>
</evidence>
<evidence type="ECO:0000256" key="3">
    <source>
        <dbReference type="ARBA" id="ARBA00022842"/>
    </source>
</evidence>
<dbReference type="InterPro" id="IPR005630">
    <property type="entry name" value="Terpene_synthase_metal-bd"/>
</dbReference>
<dbReference type="SFLD" id="SFLDG01019">
    <property type="entry name" value="Terpene_Cyclase_Like_1_C_Termi"/>
    <property type="match status" value="1"/>
</dbReference>
<reference evidence="8 9" key="1">
    <citation type="journal article" date="2016" name="G3 (Bethesda)">
        <title>First Draft Assembly and Annotation of the Genome of a California Endemic Oak Quercus lobata Nee (Fagaceae).</title>
        <authorList>
            <person name="Sork V.L."/>
            <person name="Fitz-Gibbon S.T."/>
            <person name="Puiu D."/>
            <person name="Crepeau M."/>
            <person name="Gugger P.F."/>
            <person name="Sherman R."/>
            <person name="Stevens K."/>
            <person name="Langley C.H."/>
            <person name="Pellegrini M."/>
            <person name="Salzberg S.L."/>
        </authorList>
    </citation>
    <scope>NUCLEOTIDE SEQUENCE [LARGE SCALE GENOMIC DNA]</scope>
    <source>
        <strain evidence="8 9">cv. SW786</strain>
    </source>
</reference>
<evidence type="ECO:0000313" key="9">
    <source>
        <dbReference type="Proteomes" id="UP000594261"/>
    </source>
</evidence>
<feature type="domain" description="Terpene synthase metal-binding" evidence="7">
    <location>
        <begin position="487"/>
        <end position="723"/>
    </location>
</feature>